<dbReference type="Proteomes" id="UP000176186">
    <property type="component" value="Unassembled WGS sequence"/>
</dbReference>
<gene>
    <name evidence="1" type="ORF">A2363_02705</name>
</gene>
<evidence type="ECO:0000313" key="2">
    <source>
        <dbReference type="Proteomes" id="UP000176186"/>
    </source>
</evidence>
<dbReference type="EMBL" id="MFKE01000016">
    <property type="protein sequence ID" value="OGG35299.1"/>
    <property type="molecule type" value="Genomic_DNA"/>
</dbReference>
<organism evidence="1 2">
    <name type="scientific">Candidatus Gottesmanbacteria bacterium RIFOXYB1_FULL_47_11</name>
    <dbReference type="NCBI Taxonomy" id="1798401"/>
    <lineage>
        <taxon>Bacteria</taxon>
        <taxon>Candidatus Gottesmaniibacteriota</taxon>
    </lineage>
</organism>
<name>A0A1F6BEC3_9BACT</name>
<accession>A0A1F6BEC3</accession>
<proteinExistence type="predicted"/>
<sequence length="106" mass="12456">MANLFYDHLIIVEEIELVVGKDKKALELIDAVLQHEILDVIFSYLPREKHEEFLAHFHRAPNDTKLMRYLQEHCAINIELAILDRANKTKRKLLKEVKKHVLTASK</sequence>
<comment type="caution">
    <text evidence="1">The sequence shown here is derived from an EMBL/GenBank/DDBJ whole genome shotgun (WGS) entry which is preliminary data.</text>
</comment>
<protein>
    <submittedName>
        <fullName evidence="1">Uncharacterized protein</fullName>
    </submittedName>
</protein>
<reference evidence="1 2" key="1">
    <citation type="journal article" date="2016" name="Nat. Commun.">
        <title>Thousands of microbial genomes shed light on interconnected biogeochemical processes in an aquifer system.</title>
        <authorList>
            <person name="Anantharaman K."/>
            <person name="Brown C.T."/>
            <person name="Hug L.A."/>
            <person name="Sharon I."/>
            <person name="Castelle C.J."/>
            <person name="Probst A.J."/>
            <person name="Thomas B.C."/>
            <person name="Singh A."/>
            <person name="Wilkins M.J."/>
            <person name="Karaoz U."/>
            <person name="Brodie E.L."/>
            <person name="Williams K.H."/>
            <person name="Hubbard S.S."/>
            <person name="Banfield J.F."/>
        </authorList>
    </citation>
    <scope>NUCLEOTIDE SEQUENCE [LARGE SCALE GENOMIC DNA]</scope>
</reference>
<dbReference type="AlphaFoldDB" id="A0A1F6BEC3"/>
<dbReference type="STRING" id="1798401.A2363_02705"/>
<evidence type="ECO:0000313" key="1">
    <source>
        <dbReference type="EMBL" id="OGG35299.1"/>
    </source>
</evidence>